<evidence type="ECO:0000313" key="8">
    <source>
        <dbReference type="Proteomes" id="UP000198561"/>
    </source>
</evidence>
<dbReference type="Pfam" id="PF24408">
    <property type="entry name" value="wHTH-Calcineurin_assc"/>
    <property type="match status" value="1"/>
</dbReference>
<dbReference type="GO" id="GO:0016787">
    <property type="term" value="F:hydrolase activity"/>
    <property type="evidence" value="ECO:0007669"/>
    <property type="project" value="UniProtKB-KW"/>
</dbReference>
<evidence type="ECO:0000259" key="6">
    <source>
        <dbReference type="Pfam" id="PF24408"/>
    </source>
</evidence>
<organism evidence="7 8">
    <name type="scientific">Chryseobacterium culicis</name>
    <dbReference type="NCBI Taxonomy" id="680127"/>
    <lineage>
        <taxon>Bacteria</taxon>
        <taxon>Pseudomonadati</taxon>
        <taxon>Bacteroidota</taxon>
        <taxon>Flavobacteriia</taxon>
        <taxon>Flavobacteriales</taxon>
        <taxon>Weeksellaceae</taxon>
        <taxon>Chryseobacterium group</taxon>
        <taxon>Chryseobacterium</taxon>
    </lineage>
</organism>
<sequence length="396" mass="45012">MEKRVLKLAIISDLHCHPKRKTGEGNDESYLLTDKLRVPSNDHPVDDLLEKINNNKIDKVDLTLCPGDFTDKANQQGFISGWGFSLEIHRALNSKEIIATVGNHDVDVYAQNSNYTLDVAKGIKRGFPIEDETAQDIFWSKGCVIIERDIYRILLINSTHFHYNKESSKSGKVGDAMIEYIEKHLSSNDDDKIKIAMSHHHPIDHSILNLGEEDKIKNADSLLNVLGKYKFDLFIHGHKHHPLIRYHNTTLHGHRLPIFASGSFSSHSNLMFTSVRNSFHLITLQKDKICKGEIDSWTFFPNSGWGQPDDESGFPSYAGFGCEKNIEDLAESIDNIMKSEGKMTWNDLVKQVPDLIHLLPDEGKNLEKLLSDKQIHMDKSLRAKPTQVYNLAKLYS</sequence>
<evidence type="ECO:0000259" key="5">
    <source>
        <dbReference type="Pfam" id="PF00149"/>
    </source>
</evidence>
<dbReference type="SUPFAM" id="SSF56300">
    <property type="entry name" value="Metallo-dependent phosphatases"/>
    <property type="match status" value="1"/>
</dbReference>
<dbReference type="OrthoDB" id="9785415at2"/>
<evidence type="ECO:0000256" key="3">
    <source>
        <dbReference type="ARBA" id="ARBA00023004"/>
    </source>
</evidence>
<dbReference type="RefSeq" id="WP_089690369.1">
    <property type="nucleotide sequence ID" value="NZ_FNWQ01000001.1"/>
</dbReference>
<accession>A0A1H6H6U0</accession>
<dbReference type="Gene3D" id="3.60.21.10">
    <property type="match status" value="1"/>
</dbReference>
<keyword evidence="2" id="KW-0378">Hydrolase</keyword>
<protein>
    <submittedName>
        <fullName evidence="7">3',5'-cyclic AMP phosphodiesterase CpdA</fullName>
    </submittedName>
</protein>
<evidence type="ECO:0000256" key="4">
    <source>
        <dbReference type="ARBA" id="ARBA00025742"/>
    </source>
</evidence>
<keyword evidence="1" id="KW-0479">Metal-binding</keyword>
<dbReference type="Pfam" id="PF00149">
    <property type="entry name" value="Metallophos"/>
    <property type="match status" value="1"/>
</dbReference>
<name>A0A1H6H6U0_CHRCI</name>
<gene>
    <name evidence="7" type="ORF">SAMN05421593_1218</name>
</gene>
<dbReference type="InterPro" id="IPR057846">
    <property type="entry name" value="wHTH-Calcineurin_assc"/>
</dbReference>
<evidence type="ECO:0000313" key="7">
    <source>
        <dbReference type="EMBL" id="SEH29915.1"/>
    </source>
</evidence>
<reference evidence="7 8" key="1">
    <citation type="submission" date="2016-10" db="EMBL/GenBank/DDBJ databases">
        <authorList>
            <person name="de Groot N.N."/>
        </authorList>
    </citation>
    <scope>NUCLEOTIDE SEQUENCE [LARGE SCALE GENOMIC DNA]</scope>
    <source>
        <strain evidence="7 8">DSM 23031</strain>
    </source>
</reference>
<evidence type="ECO:0000256" key="1">
    <source>
        <dbReference type="ARBA" id="ARBA00022723"/>
    </source>
</evidence>
<dbReference type="Proteomes" id="UP000198561">
    <property type="component" value="Unassembled WGS sequence"/>
</dbReference>
<dbReference type="AlphaFoldDB" id="A0A1H6H6U0"/>
<dbReference type="PANTHER" id="PTHR42988">
    <property type="entry name" value="PHOSPHOHYDROLASE"/>
    <property type="match status" value="1"/>
</dbReference>
<proteinExistence type="inferred from homology"/>
<dbReference type="EMBL" id="FNWQ01000001">
    <property type="protein sequence ID" value="SEH29915.1"/>
    <property type="molecule type" value="Genomic_DNA"/>
</dbReference>
<dbReference type="InterPro" id="IPR029052">
    <property type="entry name" value="Metallo-depent_PP-like"/>
</dbReference>
<dbReference type="STRING" id="680127.SAMN05421593_1218"/>
<comment type="similarity">
    <text evidence="4">Belongs to the cyclic nucleotide phosphodiesterase class-III family.</text>
</comment>
<feature type="domain" description="Calcineurin-like phosphoesterase" evidence="5">
    <location>
        <begin position="7"/>
        <end position="242"/>
    </location>
</feature>
<dbReference type="InterPro" id="IPR050884">
    <property type="entry name" value="CNP_phosphodiesterase-III"/>
</dbReference>
<dbReference type="InterPro" id="IPR004843">
    <property type="entry name" value="Calcineurin-like_PHP"/>
</dbReference>
<keyword evidence="3" id="KW-0408">Iron</keyword>
<evidence type="ECO:0000256" key="2">
    <source>
        <dbReference type="ARBA" id="ARBA00022801"/>
    </source>
</evidence>
<feature type="domain" description="Calcineurin" evidence="6">
    <location>
        <begin position="318"/>
        <end position="370"/>
    </location>
</feature>
<dbReference type="PANTHER" id="PTHR42988:SF2">
    <property type="entry name" value="CYCLIC NUCLEOTIDE PHOSPHODIESTERASE CBUA0032-RELATED"/>
    <property type="match status" value="1"/>
</dbReference>
<dbReference type="GO" id="GO:0046872">
    <property type="term" value="F:metal ion binding"/>
    <property type="evidence" value="ECO:0007669"/>
    <property type="project" value="UniProtKB-KW"/>
</dbReference>